<dbReference type="PANTHER" id="PTHR43731:SF14">
    <property type="entry name" value="PRESENILIN-ASSOCIATED RHOMBOID-LIKE PROTEIN, MITOCHONDRIAL"/>
    <property type="match status" value="1"/>
</dbReference>
<dbReference type="InterPro" id="IPR038236">
    <property type="entry name" value="GlpG_N_sf"/>
</dbReference>
<keyword evidence="3 7" id="KW-0812">Transmembrane</keyword>
<keyword evidence="6 7" id="KW-0472">Membrane</keyword>
<dbReference type="PANTHER" id="PTHR43731">
    <property type="entry name" value="RHOMBOID PROTEASE"/>
    <property type="match status" value="1"/>
</dbReference>
<dbReference type="OrthoDB" id="9813074at2"/>
<accession>A0A1P8WNY8</accession>
<sequence length="363" mass="40741">MRELTTIADRQQASRFGAYLAVEAIEATVEEDDGEWAIWVHNDDDLPRAEGMLEEFRQDPGHERYENAERKVRHVLKEADRLRKESAKKQVDLKKRWEGSWWHCYPATYIMIGICVVVSLVCTDWSDVKISRFGVPRLCNDADSVLLQKLGMFGEPSVEVYFQSLATQMMGQLVQQNGMPAVEGGANGGLQLQEPSEFAGRVMHAQAVTEATVPIFQSGEIWRFITPIFIHLDCIHILFNMMILRSIGTGIEFLRGTRRFVILCLLLAVFSNLVQLYWGGWRFGGMSGVIFGLIGYVWMKGKTQPHVGLGMPQQSVVYFMLWLVLCMTGAFGPIANGAHVGGLVLGVLIGARQAIWKKLPFAS</sequence>
<evidence type="ECO:0000256" key="3">
    <source>
        <dbReference type="ARBA" id="ARBA00022692"/>
    </source>
</evidence>
<dbReference type="InterPro" id="IPR022732">
    <property type="entry name" value="Peptidase_S54_GlpG_N"/>
</dbReference>
<dbReference type="EMBL" id="CP017641">
    <property type="protein sequence ID" value="APZ95765.1"/>
    <property type="molecule type" value="Genomic_DNA"/>
</dbReference>
<dbReference type="InterPro" id="IPR035952">
    <property type="entry name" value="Rhomboid-like_sf"/>
</dbReference>
<dbReference type="Gene3D" id="1.20.1540.10">
    <property type="entry name" value="Rhomboid-like"/>
    <property type="match status" value="1"/>
</dbReference>
<comment type="subcellular location">
    <subcellularLocation>
        <location evidence="1">Membrane</location>
        <topology evidence="1">Multi-pass membrane protein</topology>
    </subcellularLocation>
</comment>
<feature type="domain" description="Peptidase S54 rhomboid" evidence="8">
    <location>
        <begin position="219"/>
        <end position="351"/>
    </location>
</feature>
<evidence type="ECO:0000256" key="7">
    <source>
        <dbReference type="SAM" id="Phobius"/>
    </source>
</evidence>
<evidence type="ECO:0000256" key="6">
    <source>
        <dbReference type="ARBA" id="ARBA00023136"/>
    </source>
</evidence>
<dbReference type="Gene3D" id="3.30.70.2350">
    <property type="match status" value="1"/>
</dbReference>
<name>A0A1P8WNY8_9PLAN</name>
<keyword evidence="11" id="KW-1185">Reference proteome</keyword>
<dbReference type="GO" id="GO:0004252">
    <property type="term" value="F:serine-type endopeptidase activity"/>
    <property type="evidence" value="ECO:0007669"/>
    <property type="project" value="InterPro"/>
</dbReference>
<dbReference type="AlphaFoldDB" id="A0A1P8WNY8"/>
<dbReference type="KEGG" id="fmr:Fuma_05427"/>
<evidence type="ECO:0000313" key="11">
    <source>
        <dbReference type="Proteomes" id="UP000187735"/>
    </source>
</evidence>
<dbReference type="STRING" id="1891926.Fuma_05427"/>
<dbReference type="GO" id="GO:0016020">
    <property type="term" value="C:membrane"/>
    <property type="evidence" value="ECO:0007669"/>
    <property type="project" value="UniProtKB-SubCell"/>
</dbReference>
<evidence type="ECO:0000256" key="2">
    <source>
        <dbReference type="ARBA" id="ARBA00009045"/>
    </source>
</evidence>
<dbReference type="InterPro" id="IPR022764">
    <property type="entry name" value="Peptidase_S54_rhomboid_dom"/>
</dbReference>
<dbReference type="GO" id="GO:0006508">
    <property type="term" value="P:proteolysis"/>
    <property type="evidence" value="ECO:0007669"/>
    <property type="project" value="UniProtKB-KW"/>
</dbReference>
<reference evidence="10 11" key="1">
    <citation type="journal article" date="2016" name="Front. Microbiol.">
        <title>Fuerstia marisgermanicae gen. nov., sp. nov., an Unusual Member of the Phylum Planctomycetes from the German Wadden Sea.</title>
        <authorList>
            <person name="Kohn T."/>
            <person name="Heuer A."/>
            <person name="Jogler M."/>
            <person name="Vollmers J."/>
            <person name="Boedeker C."/>
            <person name="Bunk B."/>
            <person name="Rast P."/>
            <person name="Borchert D."/>
            <person name="Glockner I."/>
            <person name="Freese H.M."/>
            <person name="Klenk H.P."/>
            <person name="Overmann J."/>
            <person name="Kaster A.K."/>
            <person name="Rohde M."/>
            <person name="Wiegand S."/>
            <person name="Jogler C."/>
        </authorList>
    </citation>
    <scope>NUCLEOTIDE SEQUENCE [LARGE SCALE GENOMIC DNA]</scope>
    <source>
        <strain evidence="10 11">NH11</strain>
    </source>
</reference>
<organism evidence="10 11">
    <name type="scientific">Fuerstiella marisgermanici</name>
    <dbReference type="NCBI Taxonomy" id="1891926"/>
    <lineage>
        <taxon>Bacteria</taxon>
        <taxon>Pseudomonadati</taxon>
        <taxon>Planctomycetota</taxon>
        <taxon>Planctomycetia</taxon>
        <taxon>Planctomycetales</taxon>
        <taxon>Planctomycetaceae</taxon>
        <taxon>Fuerstiella</taxon>
    </lineage>
</organism>
<gene>
    <name evidence="10" type="primary">glpG_2</name>
    <name evidence="10" type="ORF">Fuma_05427</name>
</gene>
<protein>
    <submittedName>
        <fullName evidence="10">Rhomboid protease GlpG</fullName>
        <ecNumber evidence="10">3.4.21.105</ecNumber>
    </submittedName>
</protein>
<proteinExistence type="inferred from homology"/>
<dbReference type="RefSeq" id="WP_077026877.1">
    <property type="nucleotide sequence ID" value="NZ_CP017641.1"/>
</dbReference>
<comment type="similarity">
    <text evidence="2">Belongs to the peptidase S54 family.</text>
</comment>
<dbReference type="Pfam" id="PF01694">
    <property type="entry name" value="Rhomboid"/>
    <property type="match status" value="1"/>
</dbReference>
<keyword evidence="10" id="KW-0645">Protease</keyword>
<evidence type="ECO:0000256" key="1">
    <source>
        <dbReference type="ARBA" id="ARBA00004141"/>
    </source>
</evidence>
<dbReference type="EC" id="3.4.21.105" evidence="10"/>
<evidence type="ECO:0000256" key="4">
    <source>
        <dbReference type="ARBA" id="ARBA00022801"/>
    </source>
</evidence>
<feature type="transmembrane region" description="Helical" evidence="7">
    <location>
        <begin position="260"/>
        <end position="277"/>
    </location>
</feature>
<dbReference type="Proteomes" id="UP000187735">
    <property type="component" value="Chromosome"/>
</dbReference>
<evidence type="ECO:0000259" key="8">
    <source>
        <dbReference type="Pfam" id="PF01694"/>
    </source>
</evidence>
<evidence type="ECO:0000313" key="10">
    <source>
        <dbReference type="EMBL" id="APZ95765.1"/>
    </source>
</evidence>
<dbReference type="InterPro" id="IPR050925">
    <property type="entry name" value="Rhomboid_protease_S54"/>
</dbReference>
<dbReference type="SUPFAM" id="SSF144091">
    <property type="entry name" value="Rhomboid-like"/>
    <property type="match status" value="1"/>
</dbReference>
<keyword evidence="5 7" id="KW-1133">Transmembrane helix</keyword>
<dbReference type="Pfam" id="PF12122">
    <property type="entry name" value="Rhomboid_N"/>
    <property type="match status" value="1"/>
</dbReference>
<evidence type="ECO:0000259" key="9">
    <source>
        <dbReference type="Pfam" id="PF12122"/>
    </source>
</evidence>
<evidence type="ECO:0000256" key="5">
    <source>
        <dbReference type="ARBA" id="ARBA00022989"/>
    </source>
</evidence>
<feature type="transmembrane region" description="Helical" evidence="7">
    <location>
        <begin position="337"/>
        <end position="355"/>
    </location>
</feature>
<feature type="transmembrane region" description="Helical" evidence="7">
    <location>
        <begin position="221"/>
        <end position="239"/>
    </location>
</feature>
<feature type="domain" description="Peptidase S54 GlpG peptidase N-terminal" evidence="9">
    <location>
        <begin position="1"/>
        <end position="72"/>
    </location>
</feature>
<keyword evidence="4 10" id="KW-0378">Hydrolase</keyword>